<dbReference type="InterPro" id="IPR013611">
    <property type="entry name" value="Transp-assoc_OB_typ2"/>
</dbReference>
<dbReference type="InterPro" id="IPR050093">
    <property type="entry name" value="ABC_SmlMolc_Importer"/>
</dbReference>
<dbReference type="InterPro" id="IPR003593">
    <property type="entry name" value="AAA+_ATPase"/>
</dbReference>
<keyword evidence="1" id="KW-0813">Transport</keyword>
<dbReference type="EMBL" id="CAEZWD010000021">
    <property type="protein sequence ID" value="CAB4644542.1"/>
    <property type="molecule type" value="Genomic_DNA"/>
</dbReference>
<dbReference type="Pfam" id="PF00005">
    <property type="entry name" value="ABC_tran"/>
    <property type="match status" value="1"/>
</dbReference>
<dbReference type="PROSITE" id="PS00211">
    <property type="entry name" value="ABC_TRANSPORTER_1"/>
    <property type="match status" value="1"/>
</dbReference>
<keyword evidence="10" id="KW-0472">Membrane</keyword>
<dbReference type="GO" id="GO:0043190">
    <property type="term" value="C:ATP-binding cassette (ABC) transporter complex"/>
    <property type="evidence" value="ECO:0007669"/>
    <property type="project" value="InterPro"/>
</dbReference>
<dbReference type="InterPro" id="IPR027417">
    <property type="entry name" value="P-loop_NTPase"/>
</dbReference>
<dbReference type="PROSITE" id="PS50893">
    <property type="entry name" value="ABC_TRANSPORTER_2"/>
    <property type="match status" value="1"/>
</dbReference>
<dbReference type="InterPro" id="IPR003439">
    <property type="entry name" value="ABC_transporter-like_ATP-bd"/>
</dbReference>
<dbReference type="InterPro" id="IPR015853">
    <property type="entry name" value="ABC_transpr_FbpC"/>
</dbReference>
<dbReference type="SUPFAM" id="SSF52540">
    <property type="entry name" value="P-loop containing nucleoside triphosphate hydrolases"/>
    <property type="match status" value="1"/>
</dbReference>
<evidence type="ECO:0000256" key="5">
    <source>
        <dbReference type="ARBA" id="ARBA00022741"/>
    </source>
</evidence>
<evidence type="ECO:0000256" key="3">
    <source>
        <dbReference type="ARBA" id="ARBA00022496"/>
    </source>
</evidence>
<proteinExistence type="predicted"/>
<evidence type="ECO:0000256" key="2">
    <source>
        <dbReference type="ARBA" id="ARBA00022475"/>
    </source>
</evidence>
<keyword evidence="8" id="KW-0408">Iron</keyword>
<dbReference type="PANTHER" id="PTHR42781:SF5">
    <property type="entry name" value="PUTRESCINE TRANSPORT ATP-BINDING PROTEIN POTG"/>
    <property type="match status" value="1"/>
</dbReference>
<dbReference type="SUPFAM" id="SSF50331">
    <property type="entry name" value="MOP-like"/>
    <property type="match status" value="1"/>
</dbReference>
<evidence type="ECO:0000256" key="6">
    <source>
        <dbReference type="ARBA" id="ARBA00022840"/>
    </source>
</evidence>
<dbReference type="PANTHER" id="PTHR42781">
    <property type="entry name" value="SPERMIDINE/PUTRESCINE IMPORT ATP-BINDING PROTEIN POTA"/>
    <property type="match status" value="1"/>
</dbReference>
<protein>
    <submittedName>
        <fullName evidence="12">Unannotated protein</fullName>
    </submittedName>
</protein>
<evidence type="ECO:0000259" key="11">
    <source>
        <dbReference type="PROSITE" id="PS50893"/>
    </source>
</evidence>
<dbReference type="InterPro" id="IPR008995">
    <property type="entry name" value="Mo/tungstate-bd_C_term_dom"/>
</dbReference>
<organism evidence="12">
    <name type="scientific">freshwater metagenome</name>
    <dbReference type="NCBI Taxonomy" id="449393"/>
    <lineage>
        <taxon>unclassified sequences</taxon>
        <taxon>metagenomes</taxon>
        <taxon>ecological metagenomes</taxon>
    </lineage>
</organism>
<dbReference type="InterPro" id="IPR017871">
    <property type="entry name" value="ABC_transporter-like_CS"/>
</dbReference>
<dbReference type="EMBL" id="CAEZWI010000051">
    <property type="protein sequence ID" value="CAB4651622.1"/>
    <property type="molecule type" value="Genomic_DNA"/>
</dbReference>
<keyword evidence="6" id="KW-0067">ATP-binding</keyword>
<dbReference type="Gene3D" id="3.40.50.300">
    <property type="entry name" value="P-loop containing nucleotide triphosphate hydrolases"/>
    <property type="match status" value="1"/>
</dbReference>
<dbReference type="GO" id="GO:0016887">
    <property type="term" value="F:ATP hydrolysis activity"/>
    <property type="evidence" value="ECO:0007669"/>
    <property type="project" value="InterPro"/>
</dbReference>
<dbReference type="FunFam" id="3.40.50.300:FF:000425">
    <property type="entry name" value="Probable ABC transporter, ATP-binding subunit"/>
    <property type="match status" value="1"/>
</dbReference>
<dbReference type="Pfam" id="PF08402">
    <property type="entry name" value="TOBE_2"/>
    <property type="match status" value="1"/>
</dbReference>
<name>A0A6J6K584_9ZZZZ</name>
<evidence type="ECO:0000256" key="1">
    <source>
        <dbReference type="ARBA" id="ARBA00022448"/>
    </source>
</evidence>
<evidence type="ECO:0000256" key="7">
    <source>
        <dbReference type="ARBA" id="ARBA00022967"/>
    </source>
</evidence>
<evidence type="ECO:0000256" key="4">
    <source>
        <dbReference type="ARBA" id="ARBA00022519"/>
    </source>
</evidence>
<feature type="domain" description="ABC transporter" evidence="11">
    <location>
        <begin position="5"/>
        <end position="237"/>
    </location>
</feature>
<evidence type="ECO:0000313" key="12">
    <source>
        <dbReference type="EMBL" id="CAB4644542.1"/>
    </source>
</evidence>
<keyword evidence="2" id="KW-1003">Cell membrane</keyword>
<evidence type="ECO:0000256" key="10">
    <source>
        <dbReference type="ARBA" id="ARBA00023136"/>
    </source>
</evidence>
<dbReference type="GO" id="GO:0005524">
    <property type="term" value="F:ATP binding"/>
    <property type="evidence" value="ECO:0007669"/>
    <property type="project" value="UniProtKB-KW"/>
</dbReference>
<gene>
    <name evidence="12" type="ORF">UFOPK2171_00305</name>
    <name evidence="13" type="ORF">UFOPK2237_00554</name>
</gene>
<dbReference type="SMART" id="SM00382">
    <property type="entry name" value="AAA"/>
    <property type="match status" value="1"/>
</dbReference>
<dbReference type="CDD" id="cd03259">
    <property type="entry name" value="ABC_Carb_Solutes_like"/>
    <property type="match status" value="1"/>
</dbReference>
<dbReference type="AlphaFoldDB" id="A0A6J6K584"/>
<reference evidence="12" key="1">
    <citation type="submission" date="2020-05" db="EMBL/GenBank/DDBJ databases">
        <authorList>
            <person name="Chiriac C."/>
            <person name="Salcher M."/>
            <person name="Ghai R."/>
            <person name="Kavagutti S V."/>
        </authorList>
    </citation>
    <scope>NUCLEOTIDE SEQUENCE</scope>
</reference>
<keyword evidence="9" id="KW-0406">Ion transport</keyword>
<keyword evidence="5" id="KW-0547">Nucleotide-binding</keyword>
<keyword evidence="7" id="KW-1278">Translocase</keyword>
<keyword evidence="3" id="KW-0410">Iron transport</keyword>
<evidence type="ECO:0000256" key="8">
    <source>
        <dbReference type="ARBA" id="ARBA00023004"/>
    </source>
</evidence>
<accession>A0A6J6K584</accession>
<evidence type="ECO:0000313" key="13">
    <source>
        <dbReference type="EMBL" id="CAB4651622.1"/>
    </source>
</evidence>
<evidence type="ECO:0000256" key="9">
    <source>
        <dbReference type="ARBA" id="ARBA00023065"/>
    </source>
</evidence>
<sequence>MSEKVQIKNVSKSFGNVSVLKNVSFTVEDGSLLTVLGASGGGKTTLLRLIAGFDSVDSGSITMNGRVVSSESLSLPPEKRNVGFVPQDSALFPHLSVSKNIAYGLSHLKTAAKDTKVSELLDLIGMGDQRDSLPDTLSGGQRQRVAIARALAPNPDVILLDEPFAALDAQLRSKLREDVRAILRAASATAILVTHDQEEALSIADQVAILRDGTVAQIGSPRSIYSQPVDVSLAKFLGDAVVIPGVVTAGKVSTQLGDLIPSVAQPEGTKGQVAIRPENLYLQPDPKGLAVVTGRQFFGHDALVEVKTAAGTVKARTSGPISPEVGMPVTVWVRGSVNFYPAD</sequence>
<dbReference type="GO" id="GO:0015408">
    <property type="term" value="F:ABC-type ferric iron transporter activity"/>
    <property type="evidence" value="ECO:0007669"/>
    <property type="project" value="InterPro"/>
</dbReference>
<keyword evidence="4" id="KW-0997">Cell inner membrane</keyword>